<evidence type="ECO:0000313" key="2">
    <source>
        <dbReference type="EMBL" id="PZG22312.1"/>
    </source>
</evidence>
<proteinExistence type="predicted"/>
<protein>
    <submittedName>
        <fullName evidence="2">Uncharacterized protein</fullName>
    </submittedName>
</protein>
<evidence type="ECO:0000256" key="1">
    <source>
        <dbReference type="SAM" id="MobiDB-lite"/>
    </source>
</evidence>
<dbReference type="EMBL" id="POTY01000020">
    <property type="protein sequence ID" value="PZG22312.1"/>
    <property type="molecule type" value="Genomic_DNA"/>
</dbReference>
<evidence type="ECO:0000313" key="3">
    <source>
        <dbReference type="Proteomes" id="UP000248924"/>
    </source>
</evidence>
<sequence>MTPANAITTDKIAANAITGKTITGSHISGSILIAGTQNEIVIDDAGFAMTNPANDGQFVHVRYLGGESGVGLALNPGRPHGPSAGKYSAEATITAEQVGDFTTDPSGRHAPTLRLLSPRVTQDPAPPSGRRMSAILMRRAPRAHSRPKAPDSGGCRSPGLSALHAPPSDG</sequence>
<dbReference type="Proteomes" id="UP000248924">
    <property type="component" value="Unassembled WGS sequence"/>
</dbReference>
<accession>A0A2W2EDL6</accession>
<feature type="region of interest" description="Disordered" evidence="1">
    <location>
        <begin position="100"/>
        <end position="170"/>
    </location>
</feature>
<keyword evidence="3" id="KW-1185">Reference proteome</keyword>
<organism evidence="2 3">
    <name type="scientific">Micromonospora craterilacus</name>
    <dbReference type="NCBI Taxonomy" id="1655439"/>
    <lineage>
        <taxon>Bacteria</taxon>
        <taxon>Bacillati</taxon>
        <taxon>Actinomycetota</taxon>
        <taxon>Actinomycetes</taxon>
        <taxon>Micromonosporales</taxon>
        <taxon>Micromonosporaceae</taxon>
        <taxon>Micromonospora</taxon>
    </lineage>
</organism>
<gene>
    <name evidence="2" type="ORF">C1I95_05700</name>
</gene>
<dbReference type="RefSeq" id="WP_111212700.1">
    <property type="nucleotide sequence ID" value="NZ_POTY01000020.1"/>
</dbReference>
<reference evidence="2 3" key="1">
    <citation type="submission" date="2018-01" db="EMBL/GenBank/DDBJ databases">
        <title>Draft genome sequence of Jishengella sp. NA12.</title>
        <authorList>
            <person name="Sahin N."/>
            <person name="Ay H."/>
            <person name="Saygin H."/>
        </authorList>
    </citation>
    <scope>NUCLEOTIDE SEQUENCE [LARGE SCALE GENOMIC DNA]</scope>
    <source>
        <strain evidence="2 3">NA12</strain>
    </source>
</reference>
<comment type="caution">
    <text evidence="2">The sequence shown here is derived from an EMBL/GenBank/DDBJ whole genome shotgun (WGS) entry which is preliminary data.</text>
</comment>
<name>A0A2W2EDL6_9ACTN</name>
<dbReference type="AlphaFoldDB" id="A0A2W2EDL6"/>